<proteinExistence type="predicted"/>
<keyword evidence="2" id="KW-1133">Transmembrane helix</keyword>
<keyword evidence="2" id="KW-0812">Transmembrane</keyword>
<feature type="compositionally biased region" description="Acidic residues" evidence="1">
    <location>
        <begin position="711"/>
        <end position="723"/>
    </location>
</feature>
<accession>A0A6B1IL93</accession>
<evidence type="ECO:0000313" key="4">
    <source>
        <dbReference type="Proteomes" id="UP000452321"/>
    </source>
</evidence>
<evidence type="ECO:0000313" key="3">
    <source>
        <dbReference type="EMBL" id="MYL67778.1"/>
    </source>
</evidence>
<dbReference type="Proteomes" id="UP000452321">
    <property type="component" value="Unassembled WGS sequence"/>
</dbReference>
<feature type="transmembrane region" description="Helical" evidence="2">
    <location>
        <begin position="43"/>
        <end position="64"/>
    </location>
</feature>
<evidence type="ECO:0000256" key="1">
    <source>
        <dbReference type="SAM" id="MobiDB-lite"/>
    </source>
</evidence>
<feature type="compositionally biased region" description="Polar residues" evidence="1">
    <location>
        <begin position="347"/>
        <end position="356"/>
    </location>
</feature>
<gene>
    <name evidence="3" type="ORF">GLW30_08540</name>
</gene>
<protein>
    <submittedName>
        <fullName evidence="3">Uncharacterized protein</fullName>
    </submittedName>
</protein>
<feature type="compositionally biased region" description="Low complexity" evidence="1">
    <location>
        <begin position="12"/>
        <end position="25"/>
    </location>
</feature>
<organism evidence="3 4">
    <name type="scientific">Halorubrum distributum</name>
    <dbReference type="NCBI Taxonomy" id="29283"/>
    <lineage>
        <taxon>Archaea</taxon>
        <taxon>Methanobacteriati</taxon>
        <taxon>Methanobacteriota</taxon>
        <taxon>Stenosarchaea group</taxon>
        <taxon>Halobacteria</taxon>
        <taxon>Halobacteriales</taxon>
        <taxon>Haloferacaceae</taxon>
        <taxon>Halorubrum</taxon>
        <taxon>Halorubrum distributum group</taxon>
    </lineage>
</organism>
<dbReference type="AlphaFoldDB" id="A0A6B1IL93"/>
<evidence type="ECO:0000256" key="2">
    <source>
        <dbReference type="SAM" id="Phobius"/>
    </source>
</evidence>
<keyword evidence="2" id="KW-0472">Membrane</keyword>
<sequence length="775" mass="81409">MERNSQPDPQASDSKSSQSNELSSLESATSGSTWLPIPKAQSLSVGCILILLSCLIVITVSPVAGINVDRSSPDDSGSYTLDSVVTSGVTDSPSQPSITGEFTKSSYTGVAGDPIEIVHGYDNPDGPAYLLVGGNQISNTGQTVGFVDVIKITGTSTTINTRLIGTEKTNVKSCGLDEVSCDLEFRDANGDLVADSLSNLTGSSGATGAGGLVRPLVPQRYRLAITDGTFTIDNSGVVTPTAAADQADLILRKPKLSDNVEVFTSVDPRIATEDIDTESLNSLRKNGLERTAVTEGNHVVLGFESTGIWGALSYFAADADSIEAGKAVDAQALVDLLAAEEGVSLQVQQTNPSGNEPRSELDLSQADPDDLTVILADEGELDTPSAPNQFYLVLDTGDDGPFTHNPEPGDKFSVRFALEGSEGVRYRFNNTDQTSLPDPFSPVGSGSEHPELFPYWGVSDTGTHAEASFSIRERFVRYDRVTDEGEILVEAENGRITGTTSLLPAVETSVTLVNDAGSTPNRKESQLDISDGEFSIKFGTDELTPGTRLNYNLYQGSTHRDSRTVVIVSDSDNPDRLTISDASQNVTITEGENLSAINVVAQNVGGFTGEGELRLTVENSTVTGSWGVRLDPSESRSFDFGTTTADLEPGTYPFNLRLDGDVHNGTLVVESDPATTTIDEDEPESPPGGGTAGGGSEGNGTADNSKSNDGTADDNGDSSDDESTTNRIDGDGAPSEEPADDGSRSSGLIPLPFGTREALGGTIMVGAVYLLGHWV</sequence>
<feature type="compositionally biased region" description="Polar residues" evidence="1">
    <location>
        <begin position="1"/>
        <end position="11"/>
    </location>
</feature>
<comment type="caution">
    <text evidence="3">The sequence shown here is derived from an EMBL/GenBank/DDBJ whole genome shotgun (WGS) entry which is preliminary data.</text>
</comment>
<dbReference type="NCBIfam" id="NF045517">
    <property type="entry name" value="halo_surf_dom"/>
    <property type="match status" value="1"/>
</dbReference>
<feature type="region of interest" description="Disordered" evidence="1">
    <location>
        <begin position="1"/>
        <end position="25"/>
    </location>
</feature>
<name>A0A6B1IL93_9EURY</name>
<dbReference type="RefSeq" id="WP_159358499.1">
    <property type="nucleotide sequence ID" value="NZ_WMFC01000009.1"/>
</dbReference>
<feature type="region of interest" description="Disordered" evidence="1">
    <location>
        <begin position="672"/>
        <end position="749"/>
    </location>
</feature>
<feature type="region of interest" description="Disordered" evidence="1">
    <location>
        <begin position="347"/>
        <end position="366"/>
    </location>
</feature>
<feature type="compositionally biased region" description="Gly residues" evidence="1">
    <location>
        <begin position="687"/>
        <end position="698"/>
    </location>
</feature>
<reference evidence="3 4" key="1">
    <citation type="submission" date="2019-11" db="EMBL/GenBank/DDBJ databases">
        <title>Genome sequences of 17 halophilic strains isolated from different environments.</title>
        <authorList>
            <person name="Furrow R.E."/>
        </authorList>
    </citation>
    <scope>NUCLEOTIDE SEQUENCE [LARGE SCALE GENOMIC DNA]</scope>
    <source>
        <strain evidence="3 4">22502_06_Cabo</strain>
    </source>
</reference>
<dbReference type="EMBL" id="WMFC01000009">
    <property type="protein sequence ID" value="MYL67778.1"/>
    <property type="molecule type" value="Genomic_DNA"/>
</dbReference>